<keyword evidence="3" id="KW-1185">Reference proteome</keyword>
<proteinExistence type="predicted"/>
<keyword evidence="2" id="KW-0560">Oxidoreductase</keyword>
<evidence type="ECO:0000313" key="2">
    <source>
        <dbReference type="EMBL" id="TWG01551.1"/>
    </source>
</evidence>
<reference evidence="2 3" key="1">
    <citation type="submission" date="2019-06" db="EMBL/GenBank/DDBJ databases">
        <title>Sequencing the genomes of 1000 actinobacteria strains.</title>
        <authorList>
            <person name="Klenk H.-P."/>
        </authorList>
    </citation>
    <scope>NUCLEOTIDE SEQUENCE [LARGE SCALE GENOMIC DNA]</scope>
    <source>
        <strain evidence="2 3">DSM 44826</strain>
    </source>
</reference>
<evidence type="ECO:0000313" key="3">
    <source>
        <dbReference type="Proteomes" id="UP000317940"/>
    </source>
</evidence>
<evidence type="ECO:0000259" key="1">
    <source>
        <dbReference type="Pfam" id="PF03992"/>
    </source>
</evidence>
<keyword evidence="2" id="KW-0503">Monooxygenase</keyword>
<dbReference type="PANTHER" id="PTHR37811">
    <property type="entry name" value="BLL5343 PROTEIN"/>
    <property type="match status" value="1"/>
</dbReference>
<dbReference type="InterPro" id="IPR052936">
    <property type="entry name" value="Jasmonate_Hydroxylase-like"/>
</dbReference>
<feature type="domain" description="ABM" evidence="1">
    <location>
        <begin position="44"/>
        <end position="115"/>
    </location>
</feature>
<dbReference type="SUPFAM" id="SSF54909">
    <property type="entry name" value="Dimeric alpha+beta barrel"/>
    <property type="match status" value="1"/>
</dbReference>
<dbReference type="PANTHER" id="PTHR37811:SF2">
    <property type="entry name" value="ABM DOMAIN-CONTAINING PROTEIN"/>
    <property type="match status" value="1"/>
</dbReference>
<name>A0A561UQC6_9ACTN</name>
<dbReference type="EMBL" id="VIWT01000001">
    <property type="protein sequence ID" value="TWG01551.1"/>
    <property type="molecule type" value="Genomic_DNA"/>
</dbReference>
<comment type="caution">
    <text evidence="2">The sequence shown here is derived from an EMBL/GenBank/DDBJ whole genome shotgun (WGS) entry which is preliminary data.</text>
</comment>
<protein>
    <submittedName>
        <fullName evidence="2">Heme-degrading monooxygenase HmoA</fullName>
    </submittedName>
</protein>
<dbReference type="Pfam" id="PF03992">
    <property type="entry name" value="ABM"/>
    <property type="match status" value="1"/>
</dbReference>
<sequence length="144" mass="15888">MPTQLICPEAGLWTRRGQGIVGLPLSARPLEHSVSEPAPLPEPPYHVVVFTSLRTSDADGYGEQSARMLKLAAEQPGFLGVDSARAADGLGITVSYWRDEASIVAWRKQADHRIARADGRARWYESFTVHVGKVERAYGFTRPE</sequence>
<dbReference type="AlphaFoldDB" id="A0A561UQC6"/>
<dbReference type="InterPro" id="IPR011008">
    <property type="entry name" value="Dimeric_a/b-barrel"/>
</dbReference>
<gene>
    <name evidence="2" type="ORF">FHX73_115452</name>
</gene>
<accession>A0A561UQC6</accession>
<dbReference type="OrthoDB" id="9797060at2"/>
<dbReference type="Proteomes" id="UP000317940">
    <property type="component" value="Unassembled WGS sequence"/>
</dbReference>
<dbReference type="GO" id="GO:0004497">
    <property type="term" value="F:monooxygenase activity"/>
    <property type="evidence" value="ECO:0007669"/>
    <property type="project" value="UniProtKB-KW"/>
</dbReference>
<organism evidence="2 3">
    <name type="scientific">Kitasatospora viridis</name>
    <dbReference type="NCBI Taxonomy" id="281105"/>
    <lineage>
        <taxon>Bacteria</taxon>
        <taxon>Bacillati</taxon>
        <taxon>Actinomycetota</taxon>
        <taxon>Actinomycetes</taxon>
        <taxon>Kitasatosporales</taxon>
        <taxon>Streptomycetaceae</taxon>
        <taxon>Kitasatospora</taxon>
    </lineage>
</organism>
<dbReference type="Gene3D" id="3.30.70.100">
    <property type="match status" value="1"/>
</dbReference>
<dbReference type="InterPro" id="IPR007138">
    <property type="entry name" value="ABM_dom"/>
</dbReference>